<comment type="subcellular location">
    <subcellularLocation>
        <location evidence="1">Membrane</location>
        <topology evidence="1">Multi-pass membrane protein</topology>
    </subcellularLocation>
</comment>
<evidence type="ECO:0000256" key="4">
    <source>
        <dbReference type="ARBA" id="ARBA00023040"/>
    </source>
</evidence>
<evidence type="ECO:0000259" key="9">
    <source>
        <dbReference type="PROSITE" id="PS50262"/>
    </source>
</evidence>
<accession>A0A1W0WJK8</accession>
<feature type="transmembrane region" description="Helical" evidence="8">
    <location>
        <begin position="313"/>
        <end position="331"/>
    </location>
</feature>
<dbReference type="EMBL" id="MTYJ01000090">
    <property type="protein sequence ID" value="OQV15342.1"/>
    <property type="molecule type" value="Genomic_DNA"/>
</dbReference>
<dbReference type="InterPro" id="IPR017452">
    <property type="entry name" value="GPCR_Rhodpsn_7TM"/>
</dbReference>
<proteinExistence type="predicted"/>
<dbReference type="Pfam" id="PF00001">
    <property type="entry name" value="7tm_1"/>
    <property type="match status" value="1"/>
</dbReference>
<dbReference type="InterPro" id="IPR000276">
    <property type="entry name" value="GPCR_Rhodpsn"/>
</dbReference>
<dbReference type="Proteomes" id="UP000192578">
    <property type="component" value="Unassembled WGS sequence"/>
</dbReference>
<dbReference type="PANTHER" id="PTHR24238">
    <property type="entry name" value="G-PROTEIN COUPLED RECEPTOR"/>
    <property type="match status" value="1"/>
</dbReference>
<dbReference type="Gene3D" id="1.20.1070.10">
    <property type="entry name" value="Rhodopsin 7-helix transmembrane proteins"/>
    <property type="match status" value="1"/>
</dbReference>
<name>A0A1W0WJK8_HYPEX</name>
<evidence type="ECO:0000256" key="2">
    <source>
        <dbReference type="ARBA" id="ARBA00022692"/>
    </source>
</evidence>
<feature type="transmembrane region" description="Helical" evidence="8">
    <location>
        <begin position="33"/>
        <end position="59"/>
    </location>
</feature>
<evidence type="ECO:0000256" key="3">
    <source>
        <dbReference type="ARBA" id="ARBA00022989"/>
    </source>
</evidence>
<feature type="transmembrane region" description="Helical" evidence="8">
    <location>
        <begin position="91"/>
        <end position="114"/>
    </location>
</feature>
<feature type="transmembrane region" description="Helical" evidence="8">
    <location>
        <begin position="66"/>
        <end position="85"/>
    </location>
</feature>
<comment type="caution">
    <text evidence="10">The sequence shown here is derived from an EMBL/GenBank/DDBJ whole genome shotgun (WGS) entry which is preliminary data.</text>
</comment>
<dbReference type="GO" id="GO:0004930">
    <property type="term" value="F:G protein-coupled receptor activity"/>
    <property type="evidence" value="ECO:0007669"/>
    <property type="project" value="UniProtKB-KW"/>
</dbReference>
<dbReference type="PROSITE" id="PS50262">
    <property type="entry name" value="G_PROTEIN_RECEP_F1_2"/>
    <property type="match status" value="1"/>
</dbReference>
<dbReference type="SUPFAM" id="SSF81321">
    <property type="entry name" value="Family A G protein-coupled receptor-like"/>
    <property type="match status" value="1"/>
</dbReference>
<feature type="transmembrane region" description="Helical" evidence="8">
    <location>
        <begin position="135"/>
        <end position="157"/>
    </location>
</feature>
<sequence>MLNGTQDVNFTRNALNTTILACIWHGTERQWFIINALGLSPGLMTVLCNTINLLVFYAWHRKEPYVLFHILLAVSSLMYGAMTAFVPLGRLALGVQGATVLHFGGLFATTVISVDRWLSVEFPHVYRVHATTPKVLAAIAAVCGITLLCTLPGAIIWRDCLTFHCFRAPTFESCTDSPALFVVLKDPIFLGVLFVCQCRIVWTAVRITLRRHRATVGVAIDTRRRTQRATVGVAMNTRRRTQRAIVGVAIDTRRRTAAGHDPAQRIGLVWKTLRPGMSIVAVTFMSIFPHWILALLKQAGVSNADRGDTSVLYLFWYIQHVTSPVIYVLFFRSYRTALGDICRETRRYCLKMVS</sequence>
<evidence type="ECO:0000256" key="7">
    <source>
        <dbReference type="ARBA" id="ARBA00023224"/>
    </source>
</evidence>
<keyword evidence="2 8" id="KW-0812">Transmembrane</keyword>
<dbReference type="CDD" id="cd00637">
    <property type="entry name" value="7tm_classA_rhodopsin-like"/>
    <property type="match status" value="1"/>
</dbReference>
<keyword evidence="5 8" id="KW-0472">Membrane</keyword>
<dbReference type="AlphaFoldDB" id="A0A1W0WJK8"/>
<gene>
    <name evidence="10" type="ORF">BV898_10448</name>
</gene>
<feature type="domain" description="G-protein coupled receptors family 1 profile" evidence="9">
    <location>
        <begin position="106"/>
        <end position="327"/>
    </location>
</feature>
<dbReference type="PANTHER" id="PTHR24238:SF47">
    <property type="entry name" value="ECDYSTEROIDS_DOPAMINE RECEPTOR-RELATED"/>
    <property type="match status" value="1"/>
</dbReference>
<evidence type="ECO:0000256" key="6">
    <source>
        <dbReference type="ARBA" id="ARBA00023170"/>
    </source>
</evidence>
<keyword evidence="4" id="KW-0297">G-protein coupled receptor</keyword>
<feature type="transmembrane region" description="Helical" evidence="8">
    <location>
        <begin position="275"/>
        <end position="293"/>
    </location>
</feature>
<keyword evidence="6" id="KW-0675">Receptor</keyword>
<reference evidence="11" key="1">
    <citation type="submission" date="2017-01" db="EMBL/GenBank/DDBJ databases">
        <title>Comparative genomics of anhydrobiosis in the tardigrade Hypsibius dujardini.</title>
        <authorList>
            <person name="Yoshida Y."/>
            <person name="Koutsovoulos G."/>
            <person name="Laetsch D."/>
            <person name="Stevens L."/>
            <person name="Kumar S."/>
            <person name="Horikawa D."/>
            <person name="Ishino K."/>
            <person name="Komine S."/>
            <person name="Tomita M."/>
            <person name="Blaxter M."/>
            <person name="Arakawa K."/>
        </authorList>
    </citation>
    <scope>NUCLEOTIDE SEQUENCE [LARGE SCALE GENOMIC DNA]</scope>
    <source>
        <strain evidence="11">Z151</strain>
    </source>
</reference>
<organism evidence="10 11">
    <name type="scientific">Hypsibius exemplaris</name>
    <name type="common">Freshwater tardigrade</name>
    <dbReference type="NCBI Taxonomy" id="2072580"/>
    <lineage>
        <taxon>Eukaryota</taxon>
        <taxon>Metazoa</taxon>
        <taxon>Ecdysozoa</taxon>
        <taxon>Tardigrada</taxon>
        <taxon>Eutardigrada</taxon>
        <taxon>Parachela</taxon>
        <taxon>Hypsibioidea</taxon>
        <taxon>Hypsibiidae</taxon>
        <taxon>Hypsibius</taxon>
    </lineage>
</organism>
<keyword evidence="11" id="KW-1185">Reference proteome</keyword>
<evidence type="ECO:0000256" key="1">
    <source>
        <dbReference type="ARBA" id="ARBA00004141"/>
    </source>
</evidence>
<evidence type="ECO:0000313" key="11">
    <source>
        <dbReference type="Proteomes" id="UP000192578"/>
    </source>
</evidence>
<evidence type="ECO:0000256" key="5">
    <source>
        <dbReference type="ARBA" id="ARBA00023136"/>
    </source>
</evidence>
<dbReference type="GO" id="GO:0016020">
    <property type="term" value="C:membrane"/>
    <property type="evidence" value="ECO:0007669"/>
    <property type="project" value="UniProtKB-SubCell"/>
</dbReference>
<evidence type="ECO:0000256" key="8">
    <source>
        <dbReference type="SAM" id="Phobius"/>
    </source>
</evidence>
<protein>
    <recommendedName>
        <fullName evidence="9">G-protein coupled receptors family 1 profile domain-containing protein</fullName>
    </recommendedName>
</protein>
<evidence type="ECO:0000313" key="10">
    <source>
        <dbReference type="EMBL" id="OQV15342.1"/>
    </source>
</evidence>
<feature type="transmembrane region" description="Helical" evidence="8">
    <location>
        <begin position="188"/>
        <end position="205"/>
    </location>
</feature>
<keyword evidence="3 8" id="KW-1133">Transmembrane helix</keyword>
<keyword evidence="7" id="KW-0807">Transducer</keyword>